<dbReference type="GO" id="GO:0000400">
    <property type="term" value="F:four-way junction DNA binding"/>
    <property type="evidence" value="ECO:0007669"/>
    <property type="project" value="UniProtKB-UniRule"/>
</dbReference>
<evidence type="ECO:0000256" key="1">
    <source>
        <dbReference type="ARBA" id="ARBA00022490"/>
    </source>
</evidence>
<dbReference type="GO" id="GO:0016787">
    <property type="term" value="F:hydrolase activity"/>
    <property type="evidence" value="ECO:0007669"/>
    <property type="project" value="UniProtKB-KW"/>
</dbReference>
<keyword evidence="8" id="KW-0067">ATP-binding</keyword>
<dbReference type="Pfam" id="PF01330">
    <property type="entry name" value="RuvA_N"/>
    <property type="match status" value="1"/>
</dbReference>
<dbReference type="GO" id="GO:0048476">
    <property type="term" value="C:Holliday junction resolvase complex"/>
    <property type="evidence" value="ECO:0007669"/>
    <property type="project" value="UniProtKB-UniRule"/>
</dbReference>
<accession>A0A1V6CAX0</accession>
<evidence type="ECO:0000313" key="8">
    <source>
        <dbReference type="EMBL" id="OQB74038.1"/>
    </source>
</evidence>
<feature type="domain" description="Helix-hairpin-helix DNA-binding motif class 1" evidence="7">
    <location>
        <begin position="108"/>
        <end position="127"/>
    </location>
</feature>
<dbReference type="InterPro" id="IPR000085">
    <property type="entry name" value="RuvA"/>
</dbReference>
<comment type="subcellular location">
    <subcellularLocation>
        <location evidence="6">Cytoplasm</location>
    </subcellularLocation>
</comment>
<dbReference type="Proteomes" id="UP000485562">
    <property type="component" value="Unassembled WGS sequence"/>
</dbReference>
<dbReference type="EMBL" id="MWDQ01000053">
    <property type="protein sequence ID" value="OQB74038.1"/>
    <property type="molecule type" value="Genomic_DNA"/>
</dbReference>
<dbReference type="InterPro" id="IPR013849">
    <property type="entry name" value="DNA_helicase_Holl-junc_RuvA_I"/>
</dbReference>
<dbReference type="Gene3D" id="1.10.150.20">
    <property type="entry name" value="5' to 3' exonuclease, C-terminal subdomain"/>
    <property type="match status" value="1"/>
</dbReference>
<comment type="domain">
    <text evidence="6">Has three domains with a flexible linker between the domains II and III and assumes an 'L' shape. Domain III is highly mobile and contacts RuvB.</text>
</comment>
<dbReference type="SUPFAM" id="SSF50249">
    <property type="entry name" value="Nucleic acid-binding proteins"/>
    <property type="match status" value="1"/>
</dbReference>
<dbReference type="HAMAP" id="MF_00031">
    <property type="entry name" value="DNA_HJ_migration_RuvA"/>
    <property type="match status" value="1"/>
</dbReference>
<dbReference type="InterPro" id="IPR012340">
    <property type="entry name" value="NA-bd_OB-fold"/>
</dbReference>
<sequence>MIYSIEGKLIRKMPMEIIVDVGGLGYMVHVSLSTSGTLPDEGSNVRIFTLLMIRDETLELYGFATEREHRIFQEMILLPGVGPKLALRILSRLTPDEILNAVISQDVEFLIKTPGIGKKTAERLIVELKDRVEDMGLIQREEIKGDFIPEAIEALTVLGYKRNDAQQIVRRTAKEMQKKPETLELFLKEILKRV</sequence>
<evidence type="ECO:0000256" key="3">
    <source>
        <dbReference type="ARBA" id="ARBA00023125"/>
    </source>
</evidence>
<evidence type="ECO:0000256" key="6">
    <source>
        <dbReference type="HAMAP-Rule" id="MF_00031"/>
    </source>
</evidence>
<gene>
    <name evidence="6 8" type="primary">ruvA</name>
    <name evidence="8" type="ORF">BWX89_00692</name>
</gene>
<dbReference type="GO" id="GO:0005737">
    <property type="term" value="C:cytoplasm"/>
    <property type="evidence" value="ECO:0007669"/>
    <property type="project" value="UniProtKB-SubCell"/>
</dbReference>
<reference evidence="8" key="1">
    <citation type="submission" date="2017-02" db="EMBL/GenBank/DDBJ databases">
        <title>Delving into the versatile metabolic prowess of the omnipresent phylum Bacteroidetes.</title>
        <authorList>
            <person name="Nobu M.K."/>
            <person name="Mei R."/>
            <person name="Narihiro T."/>
            <person name="Kuroda K."/>
            <person name="Liu W.-T."/>
        </authorList>
    </citation>
    <scope>NUCLEOTIDE SEQUENCE</scope>
    <source>
        <strain evidence="8">ADurb.Bin131</strain>
    </source>
</reference>
<feature type="region of interest" description="Domain I" evidence="6">
    <location>
        <begin position="1"/>
        <end position="64"/>
    </location>
</feature>
<keyword evidence="8" id="KW-0547">Nucleotide-binding</keyword>
<dbReference type="GO" id="GO:0005524">
    <property type="term" value="F:ATP binding"/>
    <property type="evidence" value="ECO:0007669"/>
    <property type="project" value="InterPro"/>
</dbReference>
<dbReference type="SUPFAM" id="SSF47781">
    <property type="entry name" value="RuvA domain 2-like"/>
    <property type="match status" value="1"/>
</dbReference>
<dbReference type="InterPro" id="IPR003583">
    <property type="entry name" value="Hlx-hairpin-Hlx_DNA-bd_motif"/>
</dbReference>
<dbReference type="InterPro" id="IPR011114">
    <property type="entry name" value="RuvA_C"/>
</dbReference>
<comment type="subunit">
    <text evidence="6">Homotetramer. Forms an RuvA(8)-RuvB(12)-Holliday junction (HJ) complex. HJ DNA is sandwiched between 2 RuvA tetramers; dsDNA enters through RuvA and exits via RuvB. An RuvB hexamer assembles on each DNA strand where it exits the tetramer. Each RuvB hexamer is contacted by two RuvA subunits (via domain III) on 2 adjacent RuvB subunits; this complex drives branch migration. In the full resolvosome a probable DNA-RuvA(4)-RuvB(12)-RuvC(2) complex forms which resolves the HJ.</text>
</comment>
<evidence type="ECO:0000256" key="2">
    <source>
        <dbReference type="ARBA" id="ARBA00022763"/>
    </source>
</evidence>
<dbReference type="Pfam" id="PF07499">
    <property type="entry name" value="RuvA_C"/>
    <property type="match status" value="1"/>
</dbReference>
<name>A0A1V6CAX0_UNCT6</name>
<evidence type="ECO:0000256" key="4">
    <source>
        <dbReference type="ARBA" id="ARBA00023172"/>
    </source>
</evidence>
<keyword evidence="3 6" id="KW-0238">DNA-binding</keyword>
<protein>
    <recommendedName>
        <fullName evidence="6">Holliday junction branch migration complex subunit RuvA</fullName>
    </recommendedName>
</protein>
<dbReference type="SMART" id="SM00278">
    <property type="entry name" value="HhH1"/>
    <property type="match status" value="2"/>
</dbReference>
<dbReference type="Gene3D" id="1.10.8.10">
    <property type="entry name" value="DNA helicase RuvA subunit, C-terminal domain"/>
    <property type="match status" value="1"/>
</dbReference>
<proteinExistence type="inferred from homology"/>
<comment type="function">
    <text evidence="6">The RuvA-RuvB-RuvC complex processes Holliday junction (HJ) DNA during genetic recombination and DNA repair, while the RuvA-RuvB complex plays an important role in the rescue of blocked DNA replication forks via replication fork reversal (RFR). RuvA specifically binds to HJ cruciform DNA, conferring on it an open structure. The RuvB hexamer acts as an ATP-dependent pump, pulling dsDNA into and through the RuvAB complex. HJ branch migration allows RuvC to scan DNA until it finds its consensus sequence, where it cleaves and resolves the cruciform DNA.</text>
</comment>
<dbReference type="GO" id="GO:0009379">
    <property type="term" value="C:Holliday junction helicase complex"/>
    <property type="evidence" value="ECO:0007669"/>
    <property type="project" value="InterPro"/>
</dbReference>
<evidence type="ECO:0000256" key="5">
    <source>
        <dbReference type="ARBA" id="ARBA00023204"/>
    </source>
</evidence>
<dbReference type="SUPFAM" id="SSF46929">
    <property type="entry name" value="DNA helicase RuvA subunit, C-terminal domain"/>
    <property type="match status" value="1"/>
</dbReference>
<keyword evidence="1 6" id="KW-0963">Cytoplasm</keyword>
<feature type="region of interest" description="Domain III" evidence="6">
    <location>
        <begin position="150"/>
        <end position="194"/>
    </location>
</feature>
<comment type="caution">
    <text evidence="6">Lacks conserved residue(s) required for the propagation of feature annotation.</text>
</comment>
<dbReference type="InterPro" id="IPR036267">
    <property type="entry name" value="RuvA_C_sf"/>
</dbReference>
<evidence type="ECO:0000259" key="7">
    <source>
        <dbReference type="SMART" id="SM00278"/>
    </source>
</evidence>
<dbReference type="Gene3D" id="2.40.50.140">
    <property type="entry name" value="Nucleic acid-binding proteins"/>
    <property type="match status" value="1"/>
</dbReference>
<dbReference type="Pfam" id="PF14520">
    <property type="entry name" value="HHH_5"/>
    <property type="match status" value="1"/>
</dbReference>
<organism evidence="8">
    <name type="scientific">candidate division TA06 bacterium ADurb.Bin131</name>
    <dbReference type="NCBI Taxonomy" id="1852827"/>
    <lineage>
        <taxon>Bacteria</taxon>
        <taxon>Bacteria division TA06</taxon>
    </lineage>
</organism>
<feature type="domain" description="Helix-hairpin-helix DNA-binding motif class 1" evidence="7">
    <location>
        <begin position="73"/>
        <end position="92"/>
    </location>
</feature>
<keyword evidence="8" id="KW-0347">Helicase</keyword>
<dbReference type="InterPro" id="IPR010994">
    <property type="entry name" value="RuvA_2-like"/>
</dbReference>
<keyword evidence="2 6" id="KW-0227">DNA damage</keyword>
<dbReference type="GO" id="GO:0009378">
    <property type="term" value="F:four-way junction helicase activity"/>
    <property type="evidence" value="ECO:0007669"/>
    <property type="project" value="InterPro"/>
</dbReference>
<dbReference type="GO" id="GO:0006310">
    <property type="term" value="P:DNA recombination"/>
    <property type="evidence" value="ECO:0007669"/>
    <property type="project" value="UniProtKB-UniRule"/>
</dbReference>
<comment type="caution">
    <text evidence="8">The sequence shown here is derived from an EMBL/GenBank/DDBJ whole genome shotgun (WGS) entry which is preliminary data.</text>
</comment>
<dbReference type="GO" id="GO:0006281">
    <property type="term" value="P:DNA repair"/>
    <property type="evidence" value="ECO:0007669"/>
    <property type="project" value="UniProtKB-UniRule"/>
</dbReference>
<dbReference type="AlphaFoldDB" id="A0A1V6CAX0"/>
<comment type="similarity">
    <text evidence="6">Belongs to the RuvA family.</text>
</comment>
<dbReference type="CDD" id="cd14332">
    <property type="entry name" value="UBA_RuvA_C"/>
    <property type="match status" value="1"/>
</dbReference>
<dbReference type="NCBIfam" id="TIGR00084">
    <property type="entry name" value="ruvA"/>
    <property type="match status" value="1"/>
</dbReference>
<keyword evidence="4 6" id="KW-0233">DNA recombination</keyword>
<keyword evidence="8" id="KW-0378">Hydrolase</keyword>
<keyword evidence="5 6" id="KW-0234">DNA repair</keyword>